<proteinExistence type="predicted"/>
<feature type="transmembrane region" description="Helical" evidence="1">
    <location>
        <begin position="141"/>
        <end position="160"/>
    </location>
</feature>
<evidence type="ECO:0000259" key="2">
    <source>
        <dbReference type="Pfam" id="PF02517"/>
    </source>
</evidence>
<feature type="transmembrane region" description="Helical" evidence="1">
    <location>
        <begin position="181"/>
        <end position="198"/>
    </location>
</feature>
<dbReference type="AlphaFoldDB" id="A0A316DVQ3"/>
<feature type="domain" description="CAAX prenyl protease 2/Lysostaphin resistance protein A-like" evidence="2">
    <location>
        <begin position="143"/>
        <end position="241"/>
    </location>
</feature>
<feature type="transmembrane region" description="Helical" evidence="1">
    <location>
        <begin position="204"/>
        <end position="224"/>
    </location>
</feature>
<comment type="caution">
    <text evidence="3">The sequence shown here is derived from an EMBL/GenBank/DDBJ whole genome shotgun (WGS) entry which is preliminary data.</text>
</comment>
<dbReference type="Proteomes" id="UP000245667">
    <property type="component" value="Unassembled WGS sequence"/>
</dbReference>
<feature type="transmembrane region" description="Helical" evidence="1">
    <location>
        <begin position="61"/>
        <end position="87"/>
    </location>
</feature>
<sequence length="320" mass="36157">MATKFNSEIMYIEQGYRGNLGLWKYWVPILGFSAMMVINYIMTINSPVDVDVMMADIIDKIGLNVFFILAIGPLVAGFFVILGWVYLVHGQSITSLTTSRKKVDWKRVMFSFLLWGGITTVMMLADIMMSPDDYVFNFKPVPFLILFVMAVVLVPLQTSFEEYMFRGHLMQGLGIMARNRWVPLIVTSVLFGVMHAANPEVGKIGYGIMVFYIGTGFFLGILTLMDEGLELALGFHAANNLTAALLVTADWTAFQTNSIYKDVSQPTLGWDIFIPVLVIYPILLLIFSKKYGWTNWKERLTGKVMDKDAFIAQNTNETHV</sequence>
<keyword evidence="1" id="KW-0812">Transmembrane</keyword>
<organism evidence="3 4">
    <name type="scientific">Maribacter polysiphoniae</name>
    <dbReference type="NCBI Taxonomy" id="429344"/>
    <lineage>
        <taxon>Bacteria</taxon>
        <taxon>Pseudomonadati</taxon>
        <taxon>Bacteroidota</taxon>
        <taxon>Flavobacteriia</taxon>
        <taxon>Flavobacteriales</taxon>
        <taxon>Flavobacteriaceae</taxon>
        <taxon>Maribacter</taxon>
    </lineage>
</organism>
<evidence type="ECO:0000313" key="4">
    <source>
        <dbReference type="Proteomes" id="UP000245667"/>
    </source>
</evidence>
<dbReference type="EMBL" id="QGGQ01000007">
    <property type="protein sequence ID" value="PWK22427.1"/>
    <property type="molecule type" value="Genomic_DNA"/>
</dbReference>
<feature type="transmembrane region" description="Helical" evidence="1">
    <location>
        <begin position="21"/>
        <end position="41"/>
    </location>
</feature>
<feature type="transmembrane region" description="Helical" evidence="1">
    <location>
        <begin position="108"/>
        <end position="129"/>
    </location>
</feature>
<keyword evidence="1" id="KW-0472">Membrane</keyword>
<dbReference type="Pfam" id="PF02517">
    <property type="entry name" value="Rce1-like"/>
    <property type="match status" value="1"/>
</dbReference>
<gene>
    <name evidence="3" type="ORF">LX92_02901</name>
</gene>
<name>A0A316DVQ3_9FLAO</name>
<protein>
    <recommendedName>
        <fullName evidence="2">CAAX prenyl protease 2/Lysostaphin resistance protein A-like domain-containing protein</fullName>
    </recommendedName>
</protein>
<accession>A0A316DVQ3</accession>
<dbReference type="GO" id="GO:0004175">
    <property type="term" value="F:endopeptidase activity"/>
    <property type="evidence" value="ECO:0007669"/>
    <property type="project" value="UniProtKB-ARBA"/>
</dbReference>
<dbReference type="InterPro" id="IPR003675">
    <property type="entry name" value="Rce1/LyrA-like_dom"/>
</dbReference>
<keyword evidence="1" id="KW-1133">Transmembrane helix</keyword>
<reference evidence="3 4" key="1">
    <citation type="submission" date="2018-05" db="EMBL/GenBank/DDBJ databases">
        <title>Genomic Encyclopedia of Archaeal and Bacterial Type Strains, Phase II (KMG-II): from individual species to whole genera.</title>
        <authorList>
            <person name="Goeker M."/>
        </authorList>
    </citation>
    <scope>NUCLEOTIDE SEQUENCE [LARGE SCALE GENOMIC DNA]</scope>
    <source>
        <strain evidence="3 4">DSM 23514</strain>
    </source>
</reference>
<evidence type="ECO:0000313" key="3">
    <source>
        <dbReference type="EMBL" id="PWK22427.1"/>
    </source>
</evidence>
<evidence type="ECO:0000256" key="1">
    <source>
        <dbReference type="SAM" id="Phobius"/>
    </source>
</evidence>
<feature type="transmembrane region" description="Helical" evidence="1">
    <location>
        <begin position="231"/>
        <end position="248"/>
    </location>
</feature>
<feature type="transmembrane region" description="Helical" evidence="1">
    <location>
        <begin position="268"/>
        <end position="287"/>
    </location>
</feature>
<dbReference type="GO" id="GO:0080120">
    <property type="term" value="P:CAAX-box protein maturation"/>
    <property type="evidence" value="ECO:0007669"/>
    <property type="project" value="UniProtKB-ARBA"/>
</dbReference>